<feature type="region of interest" description="Disordered" evidence="3">
    <location>
        <begin position="368"/>
        <end position="407"/>
    </location>
</feature>
<dbReference type="Gene3D" id="3.40.50.1820">
    <property type="entry name" value="alpha/beta hydrolase"/>
    <property type="match status" value="1"/>
</dbReference>
<feature type="domain" description="Peptidase S33 tripeptidyl aminopeptidase-like C-terminal" evidence="6">
    <location>
        <begin position="439"/>
        <end position="543"/>
    </location>
</feature>
<comment type="similarity">
    <text evidence="1">Belongs to the peptidase S33 family.</text>
</comment>
<dbReference type="Proteomes" id="UP000030108">
    <property type="component" value="Unassembled WGS sequence"/>
</dbReference>
<dbReference type="InterPro" id="IPR013595">
    <property type="entry name" value="Pept_S33_TAP-like_C"/>
</dbReference>
<dbReference type="Pfam" id="PF00561">
    <property type="entry name" value="Abhydrolase_1"/>
    <property type="match status" value="1"/>
</dbReference>
<keyword evidence="2 7" id="KW-0378">Hydrolase</keyword>
<keyword evidence="4" id="KW-0732">Signal</keyword>
<dbReference type="GO" id="GO:0016787">
    <property type="term" value="F:hydrolase activity"/>
    <property type="evidence" value="ECO:0007669"/>
    <property type="project" value="UniProtKB-KW"/>
</dbReference>
<dbReference type="SUPFAM" id="SSF53474">
    <property type="entry name" value="alpha/beta-Hydrolases"/>
    <property type="match status" value="1"/>
</dbReference>
<dbReference type="PANTHER" id="PTHR43248:SF25">
    <property type="entry name" value="AB HYDROLASE-1 DOMAIN-CONTAINING PROTEIN-RELATED"/>
    <property type="match status" value="1"/>
</dbReference>
<evidence type="ECO:0000256" key="2">
    <source>
        <dbReference type="ARBA" id="ARBA00022801"/>
    </source>
</evidence>
<dbReference type="EMBL" id="JATN01000322">
    <property type="protein sequence ID" value="EUC54505.1"/>
    <property type="molecule type" value="Genomic_DNA"/>
</dbReference>
<gene>
    <name evidence="7" type="ORF">RSOL_053320</name>
</gene>
<dbReference type="PANTHER" id="PTHR43248">
    <property type="entry name" value="2-SUCCINYL-6-HYDROXY-2,4-CYCLOHEXADIENE-1-CARBOXYLATE SYNTHASE"/>
    <property type="match status" value="1"/>
</dbReference>
<reference evidence="8" key="1">
    <citation type="journal article" date="2014" name="Genome Announc.">
        <title>Draft genome sequence of the plant-pathogenic soil fungus Rhizoctonia solani anastomosis group 3 strain Rhs1AP.</title>
        <authorList>
            <person name="Cubeta M.A."/>
            <person name="Thomas E."/>
            <person name="Dean R.A."/>
            <person name="Jabaji S."/>
            <person name="Neate S.M."/>
            <person name="Tavantzis S."/>
            <person name="Toda T."/>
            <person name="Vilgalys R."/>
            <person name="Bharathan N."/>
            <person name="Fedorova-Abrams N."/>
            <person name="Pakala S.B."/>
            <person name="Pakala S.M."/>
            <person name="Zafar N."/>
            <person name="Joardar V."/>
            <person name="Losada L."/>
            <person name="Nierman W.C."/>
        </authorList>
    </citation>
    <scope>NUCLEOTIDE SEQUENCE [LARGE SCALE GENOMIC DNA]</scope>
    <source>
        <strain evidence="8">AG-3</strain>
    </source>
</reference>
<dbReference type="AlphaFoldDB" id="X8IXN3"/>
<accession>X8IXN3</accession>
<proteinExistence type="inferred from homology"/>
<dbReference type="InterPro" id="IPR051601">
    <property type="entry name" value="Serine_prot/Carboxylest_S33"/>
</dbReference>
<sequence length="560" mass="61573">MTRLIGLLALTSAVVARDWILPKDFHRFAPRSTGFSWEPCDDGSGSGYQGDCSWFEVPLDWGNITAGKTTLAVARYNATKQPRLGTLFMNPGGPGVSGLEMITKGDAAVYSVMSGGQYDIVGWDPRGVGLSHPRAECFKTATEERSFWEGTIPDAGLEARGNFTDQHDIDVFYEQVDEVDVLLKKVGKKCLEYSPDTWQYIGTAAGVRDMIAMHDLLEGPSKPIDYWGISYGTVIGIYFVNMFPERVGRVVLDGVVDPVYWANLPPHKLWGVGLESTDEAFNGFVTACAAAGPSGCALATKDSNAETIRKFVIDLIDLGYYNRRKFGPTAEGSALVRNKIFKAMYSPRAWPDLAKELLSMHERFVNATDAHNHTQSKRRSTYEHGLDPTRRQANSTTSDEDPAPVYSNQGITCGDAIDPGTTTTKEVFDFLVNVTRTVSPMFGPSWGISGFFCHHWPVRAVERYTGPWNKKLSNPILVIGNEADPITPYISAKRVADALGDSAVLIEQDDYGHAAVAMISKCTISALQNYFVNNTLPSEDKFCGTDQELFPGPSHNEEQP</sequence>
<dbReference type="InterPro" id="IPR000073">
    <property type="entry name" value="AB_hydrolase_1"/>
</dbReference>
<evidence type="ECO:0000256" key="3">
    <source>
        <dbReference type="SAM" id="MobiDB-lite"/>
    </source>
</evidence>
<feature type="domain" description="AB hydrolase-1" evidence="5">
    <location>
        <begin position="87"/>
        <end position="281"/>
    </location>
</feature>
<evidence type="ECO:0000259" key="5">
    <source>
        <dbReference type="Pfam" id="PF00561"/>
    </source>
</evidence>
<evidence type="ECO:0000313" key="7">
    <source>
        <dbReference type="EMBL" id="EUC54505.1"/>
    </source>
</evidence>
<evidence type="ECO:0000313" key="8">
    <source>
        <dbReference type="Proteomes" id="UP000030108"/>
    </source>
</evidence>
<dbReference type="InterPro" id="IPR029058">
    <property type="entry name" value="AB_hydrolase_fold"/>
</dbReference>
<evidence type="ECO:0000259" key="6">
    <source>
        <dbReference type="Pfam" id="PF08386"/>
    </source>
</evidence>
<feature type="chain" id="PRO_5004988320" evidence="4">
    <location>
        <begin position="17"/>
        <end position="560"/>
    </location>
</feature>
<feature type="signal peptide" evidence="4">
    <location>
        <begin position="1"/>
        <end position="16"/>
    </location>
</feature>
<evidence type="ECO:0000256" key="4">
    <source>
        <dbReference type="SAM" id="SignalP"/>
    </source>
</evidence>
<name>X8IXN3_9AGAM</name>
<protein>
    <submittedName>
        <fullName evidence="7">Hydrolase, putative</fullName>
    </submittedName>
</protein>
<dbReference type="Pfam" id="PF08386">
    <property type="entry name" value="Abhydrolase_4"/>
    <property type="match status" value="1"/>
</dbReference>
<feature type="compositionally biased region" description="Basic and acidic residues" evidence="3">
    <location>
        <begin position="380"/>
        <end position="390"/>
    </location>
</feature>
<dbReference type="OrthoDB" id="425534at2759"/>
<organism evidence="7 8">
    <name type="scientific">Rhizoctonia solani AG-3 Rhs1AP</name>
    <dbReference type="NCBI Taxonomy" id="1086054"/>
    <lineage>
        <taxon>Eukaryota</taxon>
        <taxon>Fungi</taxon>
        <taxon>Dikarya</taxon>
        <taxon>Basidiomycota</taxon>
        <taxon>Agaricomycotina</taxon>
        <taxon>Agaricomycetes</taxon>
        <taxon>Cantharellales</taxon>
        <taxon>Ceratobasidiaceae</taxon>
        <taxon>Rhizoctonia</taxon>
    </lineage>
</organism>
<comment type="caution">
    <text evidence="7">The sequence shown here is derived from an EMBL/GenBank/DDBJ whole genome shotgun (WGS) entry which is preliminary data.</text>
</comment>
<evidence type="ECO:0000256" key="1">
    <source>
        <dbReference type="ARBA" id="ARBA00010088"/>
    </source>
</evidence>